<keyword evidence="1" id="KW-0732">Signal</keyword>
<dbReference type="RefSeq" id="WP_051924406.1">
    <property type="nucleotide sequence ID" value="NZ_AVCJ01000009.1"/>
</dbReference>
<reference evidence="3" key="1">
    <citation type="submission" date="2013-08" db="EMBL/GenBank/DDBJ databases">
        <title>Genome sequencing of Arenimonas donghaensis.</title>
        <authorList>
            <person name="Chen F."/>
            <person name="Wang G."/>
        </authorList>
    </citation>
    <scope>NUCLEOTIDE SEQUENCE [LARGE SCALE GENOMIC DNA]</scope>
    <source>
        <strain evidence="3">HO3-R19</strain>
    </source>
</reference>
<reference evidence="2 3" key="2">
    <citation type="journal article" date="2015" name="Stand. Genomic Sci.">
        <title>High quality draft genomic sequence of Arenimonas donghaensis DSM 18148(T).</title>
        <authorList>
            <person name="Chen F."/>
            <person name="Wang H."/>
            <person name="Cao Y."/>
            <person name="Li X."/>
            <person name="Wang G."/>
        </authorList>
    </citation>
    <scope>NUCLEOTIDE SEQUENCE [LARGE SCALE GENOMIC DNA]</scope>
    <source>
        <strain evidence="2 3">HO3-R19</strain>
    </source>
</reference>
<keyword evidence="3" id="KW-1185">Reference proteome</keyword>
<comment type="caution">
    <text evidence="2">The sequence shown here is derived from an EMBL/GenBank/DDBJ whole genome shotgun (WGS) entry which is preliminary data.</text>
</comment>
<dbReference type="STRING" id="1121014.N788_11825"/>
<evidence type="ECO:0000313" key="3">
    <source>
        <dbReference type="Proteomes" id="UP000029085"/>
    </source>
</evidence>
<sequence length="280" mass="30598">MSAHAVFLAVALAATGSASATSAAGPASPRPLDDWSLSLGGFHTHSDTSLWARGESGDYRADGGINLERDLGLDRRQPVSKARLDLLVGDRHGFGLEYFAFQRGNTVRLARDIEYDGRTYAATAELRGRFDYDFASAAWRWWAGQGDTVVGLGLGIAHYRVQTLFEGEASIDGVSVDGRTTSDDRAFAPLLTLGWRHAVDDRLRLYAEISGVAKNGGRLNGHIVDTALGLEWFPFERLGLALEYGGTQIRLNRQRVGDDGRLDARLDLKLRGPSLLLRLR</sequence>
<dbReference type="AlphaFoldDB" id="A0A087MJG9"/>
<name>A0A087MJG9_9GAMM</name>
<evidence type="ECO:0008006" key="4">
    <source>
        <dbReference type="Google" id="ProtNLM"/>
    </source>
</evidence>
<evidence type="ECO:0000313" key="2">
    <source>
        <dbReference type="EMBL" id="KFL37022.1"/>
    </source>
</evidence>
<gene>
    <name evidence="2" type="ORF">N788_11825</name>
</gene>
<dbReference type="EMBL" id="AVCJ01000009">
    <property type="protein sequence ID" value="KFL37022.1"/>
    <property type="molecule type" value="Genomic_DNA"/>
</dbReference>
<evidence type="ECO:0000256" key="1">
    <source>
        <dbReference type="SAM" id="SignalP"/>
    </source>
</evidence>
<dbReference type="Proteomes" id="UP000029085">
    <property type="component" value="Unassembled WGS sequence"/>
</dbReference>
<feature type="signal peptide" evidence="1">
    <location>
        <begin position="1"/>
        <end position="20"/>
    </location>
</feature>
<protein>
    <recommendedName>
        <fullName evidence="4">Outer membrane protein beta-barrel domain-containing protein</fullName>
    </recommendedName>
</protein>
<accession>A0A087MJG9</accession>
<organism evidence="2 3">
    <name type="scientific">Arenimonas donghaensis DSM 18148 = HO3-R19</name>
    <dbReference type="NCBI Taxonomy" id="1121014"/>
    <lineage>
        <taxon>Bacteria</taxon>
        <taxon>Pseudomonadati</taxon>
        <taxon>Pseudomonadota</taxon>
        <taxon>Gammaproteobacteria</taxon>
        <taxon>Lysobacterales</taxon>
        <taxon>Lysobacteraceae</taxon>
        <taxon>Arenimonas</taxon>
    </lineage>
</organism>
<feature type="chain" id="PRO_5001826293" description="Outer membrane protein beta-barrel domain-containing protein" evidence="1">
    <location>
        <begin position="21"/>
        <end position="280"/>
    </location>
</feature>
<proteinExistence type="predicted"/>
<dbReference type="OrthoDB" id="8716343at2"/>
<dbReference type="PATRIC" id="fig|1121014.3.peg.1115"/>